<dbReference type="InterPro" id="IPR029026">
    <property type="entry name" value="tRNA_m1G_MTases_N"/>
</dbReference>
<dbReference type="Pfam" id="PF22435">
    <property type="entry name" value="MRM3-like_sub_bind"/>
    <property type="match status" value="1"/>
</dbReference>
<dbReference type="GO" id="GO:0003723">
    <property type="term" value="F:RNA binding"/>
    <property type="evidence" value="ECO:0007669"/>
    <property type="project" value="InterPro"/>
</dbReference>
<accession>A0A2S7IRK9</accession>
<organism evidence="6 7">
    <name type="scientific">Siphonobacter curvatus</name>
    <dbReference type="NCBI Taxonomy" id="2094562"/>
    <lineage>
        <taxon>Bacteria</taxon>
        <taxon>Pseudomonadati</taxon>
        <taxon>Bacteroidota</taxon>
        <taxon>Cytophagia</taxon>
        <taxon>Cytophagales</taxon>
        <taxon>Cytophagaceae</taxon>
        <taxon>Siphonobacter</taxon>
    </lineage>
</organism>
<evidence type="ECO:0000256" key="1">
    <source>
        <dbReference type="ARBA" id="ARBA00007228"/>
    </source>
</evidence>
<dbReference type="Proteomes" id="UP000239590">
    <property type="component" value="Unassembled WGS sequence"/>
</dbReference>
<evidence type="ECO:0000259" key="4">
    <source>
        <dbReference type="Pfam" id="PF00588"/>
    </source>
</evidence>
<feature type="domain" description="tRNA/rRNA methyltransferase SpoU type" evidence="4">
    <location>
        <begin position="106"/>
        <end position="241"/>
    </location>
</feature>
<evidence type="ECO:0000313" key="7">
    <source>
        <dbReference type="Proteomes" id="UP000239590"/>
    </source>
</evidence>
<proteinExistence type="inferred from homology"/>
<feature type="domain" description="MRM3-like substrate binding" evidence="5">
    <location>
        <begin position="8"/>
        <end position="85"/>
    </location>
</feature>
<dbReference type="SUPFAM" id="SSF55315">
    <property type="entry name" value="L30e-like"/>
    <property type="match status" value="1"/>
</dbReference>
<evidence type="ECO:0000256" key="3">
    <source>
        <dbReference type="ARBA" id="ARBA00022679"/>
    </source>
</evidence>
<dbReference type="GO" id="GO:0032259">
    <property type="term" value="P:methylation"/>
    <property type="evidence" value="ECO:0007669"/>
    <property type="project" value="UniProtKB-KW"/>
</dbReference>
<dbReference type="InterPro" id="IPR001537">
    <property type="entry name" value="SpoU_MeTrfase"/>
</dbReference>
<comment type="similarity">
    <text evidence="1">Belongs to the class IV-like SAM-binding methyltransferase superfamily. RNA methyltransferase TrmH family.</text>
</comment>
<gene>
    <name evidence="6" type="ORF">C5O19_11560</name>
</gene>
<dbReference type="PANTHER" id="PTHR43191">
    <property type="entry name" value="RRNA METHYLTRANSFERASE 3"/>
    <property type="match status" value="1"/>
</dbReference>
<protein>
    <submittedName>
        <fullName evidence="6">RNA methyltransferase</fullName>
    </submittedName>
</protein>
<evidence type="ECO:0000259" key="5">
    <source>
        <dbReference type="Pfam" id="PF22435"/>
    </source>
</evidence>
<dbReference type="PANTHER" id="PTHR43191:SF2">
    <property type="entry name" value="RRNA METHYLTRANSFERASE 3, MITOCHONDRIAL"/>
    <property type="match status" value="1"/>
</dbReference>
<keyword evidence="2 6" id="KW-0489">Methyltransferase</keyword>
<dbReference type="InterPro" id="IPR051259">
    <property type="entry name" value="rRNA_Methyltransferase"/>
</dbReference>
<dbReference type="EMBL" id="PTRA01000001">
    <property type="protein sequence ID" value="PQA60220.1"/>
    <property type="molecule type" value="Genomic_DNA"/>
</dbReference>
<keyword evidence="3 6" id="KW-0808">Transferase</keyword>
<dbReference type="InterPro" id="IPR029028">
    <property type="entry name" value="Alpha/beta_knot_MTases"/>
</dbReference>
<dbReference type="GO" id="GO:0006396">
    <property type="term" value="P:RNA processing"/>
    <property type="evidence" value="ECO:0007669"/>
    <property type="project" value="InterPro"/>
</dbReference>
<evidence type="ECO:0000256" key="2">
    <source>
        <dbReference type="ARBA" id="ARBA00022603"/>
    </source>
</evidence>
<dbReference type="InterPro" id="IPR029064">
    <property type="entry name" value="Ribosomal_eL30-like_sf"/>
</dbReference>
<keyword evidence="7" id="KW-1185">Reference proteome</keyword>
<dbReference type="SUPFAM" id="SSF75217">
    <property type="entry name" value="alpha/beta knot"/>
    <property type="match status" value="1"/>
</dbReference>
<dbReference type="InterPro" id="IPR053888">
    <property type="entry name" value="MRM3-like_sub_bind"/>
</dbReference>
<sequence length="246" mass="27867">MISQKWQKQIRLLQQKKHRQESGAFLVEGGKSVRELLTADFRLQALFVTDTFYKENQKLLDEQPFRAELVTEDELEKVGTLQSNNAALAIAETKENLPLRVESQEFALVLDDIRDPGNLGTIIRIADWYGIKKIICSTSCVDAYNPKVIAASMGSFTRVQTYYVPLQEFFEQEKAQTVYGTFLDGESIHGLNFRESGYIVIGNEANGIRPENEDFIQKRITIPRFGEAESLNAGIATAIVLDNLRR</sequence>
<dbReference type="GO" id="GO:0008173">
    <property type="term" value="F:RNA methyltransferase activity"/>
    <property type="evidence" value="ECO:0007669"/>
    <property type="project" value="InterPro"/>
</dbReference>
<comment type="caution">
    <text evidence="6">The sequence shown here is derived from an EMBL/GenBank/DDBJ whole genome shotgun (WGS) entry which is preliminary data.</text>
</comment>
<evidence type="ECO:0000313" key="6">
    <source>
        <dbReference type="EMBL" id="PQA60220.1"/>
    </source>
</evidence>
<reference evidence="7" key="1">
    <citation type="submission" date="2018-02" db="EMBL/GenBank/DDBJ databases">
        <title>Genome sequencing of Solimonas sp. HR-BB.</title>
        <authorList>
            <person name="Lee Y."/>
            <person name="Jeon C.O."/>
        </authorList>
    </citation>
    <scope>NUCLEOTIDE SEQUENCE [LARGE SCALE GENOMIC DNA]</scope>
    <source>
        <strain evidence="7">HR-U</strain>
    </source>
</reference>
<dbReference type="Pfam" id="PF00588">
    <property type="entry name" value="SpoU_methylase"/>
    <property type="match status" value="1"/>
</dbReference>
<dbReference type="RefSeq" id="WP_104712272.1">
    <property type="nucleotide sequence ID" value="NZ_PTRA01000001.1"/>
</dbReference>
<dbReference type="AlphaFoldDB" id="A0A2S7IRK9"/>
<dbReference type="OrthoDB" id="9785673at2"/>
<dbReference type="Gene3D" id="3.30.1330.30">
    <property type="match status" value="1"/>
</dbReference>
<dbReference type="CDD" id="cd18109">
    <property type="entry name" value="SpoU-like_RNA-MTase"/>
    <property type="match status" value="1"/>
</dbReference>
<name>A0A2S7IRK9_9BACT</name>
<dbReference type="Gene3D" id="3.40.1280.10">
    <property type="match status" value="1"/>
</dbReference>